<dbReference type="Gene3D" id="3.30.2010.10">
    <property type="entry name" value="Metalloproteases ('zincins'), catalytic domain"/>
    <property type="match status" value="1"/>
</dbReference>
<comment type="subcellular location">
    <subcellularLocation>
        <location evidence="2">Cell membrane</location>
        <topology evidence="2">Multi-pass membrane protein</topology>
    </subcellularLocation>
</comment>
<keyword evidence="10" id="KW-0482">Metalloprotease</keyword>
<evidence type="ECO:0000256" key="4">
    <source>
        <dbReference type="ARBA" id="ARBA00022670"/>
    </source>
</evidence>
<dbReference type="Pfam" id="PF01435">
    <property type="entry name" value="Peptidase_M48"/>
    <property type="match status" value="1"/>
</dbReference>
<dbReference type="InterPro" id="IPR050083">
    <property type="entry name" value="HtpX_protease"/>
</dbReference>
<evidence type="ECO:0000256" key="10">
    <source>
        <dbReference type="ARBA" id="ARBA00023049"/>
    </source>
</evidence>
<evidence type="ECO:0000256" key="2">
    <source>
        <dbReference type="ARBA" id="ARBA00004651"/>
    </source>
</evidence>
<keyword evidence="3" id="KW-1003">Cell membrane</keyword>
<keyword evidence="11 13" id="KW-0472">Membrane</keyword>
<feature type="region of interest" description="Disordered" evidence="12">
    <location>
        <begin position="630"/>
        <end position="662"/>
    </location>
</feature>
<organism evidence="15 16">
    <name type="scientific">Plantactinospora solaniradicis</name>
    <dbReference type="NCBI Taxonomy" id="1723736"/>
    <lineage>
        <taxon>Bacteria</taxon>
        <taxon>Bacillati</taxon>
        <taxon>Actinomycetota</taxon>
        <taxon>Actinomycetes</taxon>
        <taxon>Micromonosporales</taxon>
        <taxon>Micromonosporaceae</taxon>
        <taxon>Plantactinospora</taxon>
    </lineage>
</organism>
<evidence type="ECO:0000259" key="14">
    <source>
        <dbReference type="Pfam" id="PF01435"/>
    </source>
</evidence>
<evidence type="ECO:0000256" key="11">
    <source>
        <dbReference type="ARBA" id="ARBA00023136"/>
    </source>
</evidence>
<keyword evidence="7" id="KW-0378">Hydrolase</keyword>
<feature type="region of interest" description="Disordered" evidence="12">
    <location>
        <begin position="492"/>
        <end position="512"/>
    </location>
</feature>
<keyword evidence="16" id="KW-1185">Reference proteome</keyword>
<evidence type="ECO:0000256" key="1">
    <source>
        <dbReference type="ARBA" id="ARBA00001947"/>
    </source>
</evidence>
<dbReference type="PANTHER" id="PTHR43221:SF1">
    <property type="entry name" value="PROTEASE HTPX"/>
    <property type="match status" value="1"/>
</dbReference>
<keyword evidence="9 13" id="KW-1133">Transmembrane helix</keyword>
<accession>A0ABW1KJ73</accession>
<evidence type="ECO:0000256" key="5">
    <source>
        <dbReference type="ARBA" id="ARBA00022692"/>
    </source>
</evidence>
<feature type="compositionally biased region" description="Gly residues" evidence="12">
    <location>
        <begin position="647"/>
        <end position="662"/>
    </location>
</feature>
<evidence type="ECO:0000256" key="7">
    <source>
        <dbReference type="ARBA" id="ARBA00022801"/>
    </source>
</evidence>
<proteinExistence type="predicted"/>
<dbReference type="InterPro" id="IPR001915">
    <property type="entry name" value="Peptidase_M48"/>
</dbReference>
<keyword evidence="6" id="KW-0479">Metal-binding</keyword>
<feature type="transmembrane region" description="Helical" evidence="13">
    <location>
        <begin position="47"/>
        <end position="67"/>
    </location>
</feature>
<evidence type="ECO:0000256" key="9">
    <source>
        <dbReference type="ARBA" id="ARBA00022989"/>
    </source>
</evidence>
<feature type="domain" description="Peptidase M48" evidence="14">
    <location>
        <begin position="138"/>
        <end position="307"/>
    </location>
</feature>
<dbReference type="PANTHER" id="PTHR43221">
    <property type="entry name" value="PROTEASE HTPX"/>
    <property type="match status" value="1"/>
</dbReference>
<comment type="caution">
    <text evidence="15">The sequence shown here is derived from an EMBL/GenBank/DDBJ whole genome shotgun (WGS) entry which is preliminary data.</text>
</comment>
<evidence type="ECO:0000256" key="3">
    <source>
        <dbReference type="ARBA" id="ARBA00022475"/>
    </source>
</evidence>
<dbReference type="CDD" id="cd07328">
    <property type="entry name" value="M48_Ste24p_like"/>
    <property type="match status" value="1"/>
</dbReference>
<keyword evidence="4" id="KW-0645">Protease</keyword>
<protein>
    <submittedName>
        <fullName evidence="15">M48 family metallopeptidase</fullName>
    </submittedName>
</protein>
<evidence type="ECO:0000313" key="15">
    <source>
        <dbReference type="EMBL" id="MFC6020994.1"/>
    </source>
</evidence>
<feature type="transmembrane region" description="Helical" evidence="13">
    <location>
        <begin position="7"/>
        <end position="35"/>
    </location>
</feature>
<evidence type="ECO:0000313" key="16">
    <source>
        <dbReference type="Proteomes" id="UP001596203"/>
    </source>
</evidence>
<name>A0ABW1KJ73_9ACTN</name>
<sequence>MIATVRAGVAVAMLAGFYLLALVQLVAVFGLGAWLASLIPGLLALKLIWPLLVAASGTVGLALWRAIRSRPEPPEGLPVTPAQAPMLWNVVRNLATEVGTRPPDEIRLVPIVNAAVVEQSRLLGLLSGRRHLYLGIPLLYGLSLAQLYAVLAHELGHYSGRHTALGAVAYRGRLAIGGTIARIGRYNPIGWGFKGYARLYLLVDHAVVRRQELEADRAAVRVAGRQAAGDALRELHVIDAAWDFYFSRYVGPAWESGHTPEDLFGGFRHLLANRQPELARLRQTTPDDQPSRWDTHPPLAERLSAIAGAPVQNVAVDDRPAALLLPELDLLGRELQAALIDTDGRAVLSWPELTAFTAGAATERAADRVVTRLTEVVAGTAPPCLGILLDLVEANRLVELAQPLLPAATRRELPGEFAPMLVPVLTLAALRSGAVRWRHSWSGPPELLGVQDGRPLDLAELAQLAVVPETAPRARYWLGALGVDLAAPLSATPASGSPGGPETGTAHAGPPADQVLGGFAHLKVNDVPHDVLVLGSGLILVANPDKSELGQKRLTRLIESMPVAELTERHQFVPYAEIGRAQILKSVPLRAELTLTDGRQLTLAAGWTTPLLNKDSDSVLIRLLGSETSGRLPRPSADGGPVPVAGSTGGGPAGQAGVPSGGRGADGARVLDGLANVKVDNAQYDLLVLDVGLVLIGDPGPFHHGRERLLTLIRRWPVAEIADRNWLIRYEEIVRARVNRSIPVRADLELGTGHRITITEPWTTQTLTDQSGQVLIDALRSVGAEVVG</sequence>
<comment type="cofactor">
    <cofactor evidence="1">
        <name>Zn(2+)</name>
        <dbReference type="ChEBI" id="CHEBI:29105"/>
    </cofactor>
</comment>
<dbReference type="Proteomes" id="UP001596203">
    <property type="component" value="Unassembled WGS sequence"/>
</dbReference>
<dbReference type="RefSeq" id="WP_377428738.1">
    <property type="nucleotide sequence ID" value="NZ_JBHSPR010000037.1"/>
</dbReference>
<keyword evidence="8" id="KW-0862">Zinc</keyword>
<evidence type="ECO:0000256" key="6">
    <source>
        <dbReference type="ARBA" id="ARBA00022723"/>
    </source>
</evidence>
<gene>
    <name evidence="15" type="ORF">ACFP2T_33085</name>
</gene>
<evidence type="ECO:0000256" key="12">
    <source>
        <dbReference type="SAM" id="MobiDB-lite"/>
    </source>
</evidence>
<evidence type="ECO:0000256" key="8">
    <source>
        <dbReference type="ARBA" id="ARBA00022833"/>
    </source>
</evidence>
<keyword evidence="5 13" id="KW-0812">Transmembrane</keyword>
<feature type="transmembrane region" description="Helical" evidence="13">
    <location>
        <begin position="131"/>
        <end position="151"/>
    </location>
</feature>
<reference evidence="16" key="1">
    <citation type="journal article" date="2019" name="Int. J. Syst. Evol. Microbiol.">
        <title>The Global Catalogue of Microorganisms (GCM) 10K type strain sequencing project: providing services to taxonomists for standard genome sequencing and annotation.</title>
        <authorList>
            <consortium name="The Broad Institute Genomics Platform"/>
            <consortium name="The Broad Institute Genome Sequencing Center for Infectious Disease"/>
            <person name="Wu L."/>
            <person name="Ma J."/>
        </authorList>
    </citation>
    <scope>NUCLEOTIDE SEQUENCE [LARGE SCALE GENOMIC DNA]</scope>
    <source>
        <strain evidence="16">ZS-35-S2</strain>
    </source>
</reference>
<dbReference type="EMBL" id="JBHSPR010000037">
    <property type="protein sequence ID" value="MFC6020994.1"/>
    <property type="molecule type" value="Genomic_DNA"/>
</dbReference>
<evidence type="ECO:0000256" key="13">
    <source>
        <dbReference type="SAM" id="Phobius"/>
    </source>
</evidence>